<dbReference type="AlphaFoldDB" id="A0A200PLS3"/>
<comment type="caution">
    <text evidence="1">The sequence shown here is derived from an EMBL/GenBank/DDBJ whole genome shotgun (WGS) entry which is preliminary data.</text>
</comment>
<sequence>MSSRIEDRISLFRSQLEHRRFEDGTLCILESIFVSKDVNSLLEIRSILKEFMRSEAMFVFQEIMEKSVEEKLFVLEFFVRAFALSGDVEANLPSFFLYFTFLGFQSCLALKYEALILREQKCLNHESLQVSYEEWLTFAEDSLNNGFYSIAVKGFDNALLCIQTNNSSVDPRTDIFANAHIVGKIKKLKDVAVALVASHSVQAQTAEHLKKKTIQKNENINLYSMDTQCLASSMFRNGIKKRNFQKLHALQSLRQTNTEL</sequence>
<dbReference type="STRING" id="56857.A0A200PLS3"/>
<accession>A0A200PLS3</accession>
<dbReference type="GO" id="GO:0042138">
    <property type="term" value="P:meiotic DNA double-strand break formation"/>
    <property type="evidence" value="ECO:0007669"/>
    <property type="project" value="InterPro"/>
</dbReference>
<evidence type="ECO:0000313" key="1">
    <source>
        <dbReference type="EMBL" id="OUZ99165.1"/>
    </source>
</evidence>
<proteinExistence type="predicted"/>
<gene>
    <name evidence="1" type="ORF">BVC80_9077g107</name>
</gene>
<organism evidence="1 2">
    <name type="scientific">Macleaya cordata</name>
    <name type="common">Five-seeded plume-poppy</name>
    <name type="synonym">Bocconia cordata</name>
    <dbReference type="NCBI Taxonomy" id="56857"/>
    <lineage>
        <taxon>Eukaryota</taxon>
        <taxon>Viridiplantae</taxon>
        <taxon>Streptophyta</taxon>
        <taxon>Embryophyta</taxon>
        <taxon>Tracheophyta</taxon>
        <taxon>Spermatophyta</taxon>
        <taxon>Magnoliopsida</taxon>
        <taxon>Ranunculales</taxon>
        <taxon>Papaveraceae</taxon>
        <taxon>Papaveroideae</taxon>
        <taxon>Macleaya</taxon>
    </lineage>
</organism>
<dbReference type="OMA" id="RNCAMAS"/>
<dbReference type="InParanoid" id="A0A200PLS3"/>
<dbReference type="FunCoup" id="A0A200PLS3">
    <property type="interactions" value="1"/>
</dbReference>
<dbReference type="InterPro" id="IPR044969">
    <property type="entry name" value="DFO"/>
</dbReference>
<dbReference type="PANTHER" id="PTHR37176">
    <property type="entry name" value="F10K1.23"/>
    <property type="match status" value="1"/>
</dbReference>
<dbReference type="Proteomes" id="UP000195402">
    <property type="component" value="Unassembled WGS sequence"/>
</dbReference>
<evidence type="ECO:0000313" key="2">
    <source>
        <dbReference type="Proteomes" id="UP000195402"/>
    </source>
</evidence>
<name>A0A200PLS3_MACCD</name>
<dbReference type="OrthoDB" id="1925581at2759"/>
<dbReference type="EMBL" id="MVGT01004544">
    <property type="protein sequence ID" value="OUZ99165.1"/>
    <property type="molecule type" value="Genomic_DNA"/>
</dbReference>
<dbReference type="PANTHER" id="PTHR37176:SF1">
    <property type="entry name" value="PROTEIN DOUBLE-STRAND BREAK FORMATION"/>
    <property type="match status" value="1"/>
</dbReference>
<keyword evidence="2" id="KW-1185">Reference proteome</keyword>
<protein>
    <submittedName>
        <fullName evidence="1">Uncharacterized protein</fullName>
    </submittedName>
</protein>
<reference evidence="1 2" key="1">
    <citation type="journal article" date="2017" name="Mol. Plant">
        <title>The Genome of Medicinal Plant Macleaya cordata Provides New Insights into Benzylisoquinoline Alkaloids Metabolism.</title>
        <authorList>
            <person name="Liu X."/>
            <person name="Liu Y."/>
            <person name="Huang P."/>
            <person name="Ma Y."/>
            <person name="Qing Z."/>
            <person name="Tang Q."/>
            <person name="Cao H."/>
            <person name="Cheng P."/>
            <person name="Zheng Y."/>
            <person name="Yuan Z."/>
            <person name="Zhou Y."/>
            <person name="Liu J."/>
            <person name="Tang Z."/>
            <person name="Zhuo Y."/>
            <person name="Zhang Y."/>
            <person name="Yu L."/>
            <person name="Huang J."/>
            <person name="Yang P."/>
            <person name="Peng Q."/>
            <person name="Zhang J."/>
            <person name="Jiang W."/>
            <person name="Zhang Z."/>
            <person name="Lin K."/>
            <person name="Ro D.K."/>
            <person name="Chen X."/>
            <person name="Xiong X."/>
            <person name="Shang Y."/>
            <person name="Huang S."/>
            <person name="Zeng J."/>
        </authorList>
    </citation>
    <scope>NUCLEOTIDE SEQUENCE [LARGE SCALE GENOMIC DNA]</scope>
    <source>
        <strain evidence="2">cv. BLH2017</strain>
        <tissue evidence="1">Root</tissue>
    </source>
</reference>